<dbReference type="OrthoDB" id="9793581at2"/>
<evidence type="ECO:0000313" key="10">
    <source>
        <dbReference type="Proteomes" id="UP000238730"/>
    </source>
</evidence>
<feature type="transmembrane region" description="Helical" evidence="8">
    <location>
        <begin position="20"/>
        <end position="38"/>
    </location>
</feature>
<dbReference type="AlphaFoldDB" id="A0A2S7VY13"/>
<evidence type="ECO:0000256" key="5">
    <source>
        <dbReference type="ARBA" id="ARBA00022989"/>
    </source>
</evidence>
<keyword evidence="7" id="KW-0653">Protein transport</keyword>
<dbReference type="GO" id="GO:0015031">
    <property type="term" value="P:protein transport"/>
    <property type="evidence" value="ECO:0007669"/>
    <property type="project" value="UniProtKB-KW"/>
</dbReference>
<evidence type="ECO:0000256" key="2">
    <source>
        <dbReference type="ARBA" id="ARBA00005811"/>
    </source>
</evidence>
<keyword evidence="4 7" id="KW-0812">Transmembrane</keyword>
<dbReference type="InterPro" id="IPR003400">
    <property type="entry name" value="ExbD"/>
</dbReference>
<evidence type="ECO:0000256" key="4">
    <source>
        <dbReference type="ARBA" id="ARBA00022692"/>
    </source>
</evidence>
<protein>
    <submittedName>
        <fullName evidence="9">Biopolymer transporter ExbD</fullName>
    </submittedName>
</protein>
<evidence type="ECO:0000313" key="9">
    <source>
        <dbReference type="EMBL" id="PQJ66718.1"/>
    </source>
</evidence>
<dbReference type="Proteomes" id="UP000238730">
    <property type="component" value="Unassembled WGS sequence"/>
</dbReference>
<dbReference type="PANTHER" id="PTHR30558">
    <property type="entry name" value="EXBD MEMBRANE COMPONENT OF PMF-DRIVEN MACROMOLECULE IMPORT SYSTEM"/>
    <property type="match status" value="1"/>
</dbReference>
<name>A0A2S7VY13_PHOAN</name>
<dbReference type="GO" id="GO:0005886">
    <property type="term" value="C:plasma membrane"/>
    <property type="evidence" value="ECO:0007669"/>
    <property type="project" value="UniProtKB-SubCell"/>
</dbReference>
<dbReference type="EMBL" id="MSCJ01000001">
    <property type="protein sequence ID" value="PQJ66718.1"/>
    <property type="molecule type" value="Genomic_DNA"/>
</dbReference>
<dbReference type="GO" id="GO:0022857">
    <property type="term" value="F:transmembrane transporter activity"/>
    <property type="evidence" value="ECO:0007669"/>
    <property type="project" value="InterPro"/>
</dbReference>
<keyword evidence="6 8" id="KW-0472">Membrane</keyword>
<dbReference type="PANTHER" id="PTHR30558:SF15">
    <property type="entry name" value="BIOPOLYMER TRANSPORT PROTEIN EXBD1"/>
    <property type="match status" value="1"/>
</dbReference>
<dbReference type="Gene3D" id="3.30.420.270">
    <property type="match status" value="1"/>
</dbReference>
<comment type="subcellular location">
    <subcellularLocation>
        <location evidence="1">Cell membrane</location>
        <topology evidence="1">Single-pass membrane protein</topology>
    </subcellularLocation>
    <subcellularLocation>
        <location evidence="7">Cell membrane</location>
        <topology evidence="7">Single-pass type II membrane protein</topology>
    </subcellularLocation>
</comment>
<evidence type="ECO:0000256" key="7">
    <source>
        <dbReference type="RuleBase" id="RU003879"/>
    </source>
</evidence>
<dbReference type="Pfam" id="PF02472">
    <property type="entry name" value="ExbD"/>
    <property type="match status" value="1"/>
</dbReference>
<keyword evidence="7" id="KW-0813">Transport</keyword>
<organism evidence="9 10">
    <name type="scientific">Photobacterium angustum</name>
    <dbReference type="NCBI Taxonomy" id="661"/>
    <lineage>
        <taxon>Bacteria</taxon>
        <taxon>Pseudomonadati</taxon>
        <taxon>Pseudomonadota</taxon>
        <taxon>Gammaproteobacteria</taxon>
        <taxon>Vibrionales</taxon>
        <taxon>Vibrionaceae</taxon>
        <taxon>Photobacterium</taxon>
    </lineage>
</organism>
<keyword evidence="5 8" id="KW-1133">Transmembrane helix</keyword>
<sequence length="141" mass="15671">MIKANSSVFQTEEMNPDLTPLLDIIFIVMVFLLLTATVKIKALDVDLPQTATKTLQTTQADPIAINLVSKAPYWALQGNKINQWDDFKTALLQEVKTNPTKPVVIGADKAASVEQMLKLLAFLQENNIKATQLLMEESNNE</sequence>
<dbReference type="RefSeq" id="WP_105060049.1">
    <property type="nucleotide sequence ID" value="NZ_MSCJ01000001.1"/>
</dbReference>
<comment type="caution">
    <text evidence="9">The sequence shown here is derived from an EMBL/GenBank/DDBJ whole genome shotgun (WGS) entry which is preliminary data.</text>
</comment>
<evidence type="ECO:0000256" key="1">
    <source>
        <dbReference type="ARBA" id="ARBA00004162"/>
    </source>
</evidence>
<keyword evidence="3" id="KW-1003">Cell membrane</keyword>
<reference evidence="9 10" key="1">
    <citation type="submission" date="2016-12" db="EMBL/GenBank/DDBJ databases">
        <title>Diversity of luminous bacteria.</title>
        <authorList>
            <person name="Yoshizawa S."/>
            <person name="Kogure K."/>
        </authorList>
    </citation>
    <scope>NUCLEOTIDE SEQUENCE [LARGE SCALE GENOMIC DNA]</scope>
    <source>
        <strain evidence="9 10">LC1-200</strain>
    </source>
</reference>
<comment type="similarity">
    <text evidence="2 7">Belongs to the ExbD/TolR family.</text>
</comment>
<gene>
    <name evidence="9" type="ORF">BTO08_04450</name>
</gene>
<accession>A0A2S7VY13</accession>
<evidence type="ECO:0000256" key="6">
    <source>
        <dbReference type="ARBA" id="ARBA00023136"/>
    </source>
</evidence>
<proteinExistence type="inferred from homology"/>
<evidence type="ECO:0000256" key="8">
    <source>
        <dbReference type="SAM" id="Phobius"/>
    </source>
</evidence>
<evidence type="ECO:0000256" key="3">
    <source>
        <dbReference type="ARBA" id="ARBA00022475"/>
    </source>
</evidence>